<organism evidence="2 3">
    <name type="scientific">Quillaja saponaria</name>
    <name type="common">Soap bark tree</name>
    <dbReference type="NCBI Taxonomy" id="32244"/>
    <lineage>
        <taxon>Eukaryota</taxon>
        <taxon>Viridiplantae</taxon>
        <taxon>Streptophyta</taxon>
        <taxon>Embryophyta</taxon>
        <taxon>Tracheophyta</taxon>
        <taxon>Spermatophyta</taxon>
        <taxon>Magnoliopsida</taxon>
        <taxon>eudicotyledons</taxon>
        <taxon>Gunneridae</taxon>
        <taxon>Pentapetalae</taxon>
        <taxon>rosids</taxon>
        <taxon>fabids</taxon>
        <taxon>Fabales</taxon>
        <taxon>Quillajaceae</taxon>
        <taxon>Quillaja</taxon>
    </lineage>
</organism>
<feature type="compositionally biased region" description="Basic residues" evidence="1">
    <location>
        <begin position="172"/>
        <end position="184"/>
    </location>
</feature>
<dbReference type="PANTHER" id="PTHR31903">
    <property type="entry name" value="F12F1.11-RELATED"/>
    <property type="match status" value="1"/>
</dbReference>
<evidence type="ECO:0000313" key="2">
    <source>
        <dbReference type="EMBL" id="KAJ7945576.1"/>
    </source>
</evidence>
<keyword evidence="3" id="KW-1185">Reference proteome</keyword>
<reference evidence="2" key="1">
    <citation type="journal article" date="2023" name="Science">
        <title>Elucidation of the pathway for biosynthesis of saponin adjuvants from the soapbark tree.</title>
        <authorList>
            <person name="Reed J."/>
            <person name="Orme A."/>
            <person name="El-Demerdash A."/>
            <person name="Owen C."/>
            <person name="Martin L.B.B."/>
            <person name="Misra R.C."/>
            <person name="Kikuchi S."/>
            <person name="Rejzek M."/>
            <person name="Martin A.C."/>
            <person name="Harkess A."/>
            <person name="Leebens-Mack J."/>
            <person name="Louveau T."/>
            <person name="Stephenson M.J."/>
            <person name="Osbourn A."/>
        </authorList>
    </citation>
    <scope>NUCLEOTIDE SEQUENCE</scope>
    <source>
        <strain evidence="2">S10</strain>
    </source>
</reference>
<dbReference type="KEGG" id="qsa:O6P43_030619"/>
<feature type="non-terminal residue" evidence="2">
    <location>
        <position position="1"/>
    </location>
</feature>
<feature type="region of interest" description="Disordered" evidence="1">
    <location>
        <begin position="166"/>
        <end position="213"/>
    </location>
</feature>
<comment type="caution">
    <text evidence="2">The sequence shown here is derived from an EMBL/GenBank/DDBJ whole genome shotgun (WGS) entry which is preliminary data.</text>
</comment>
<evidence type="ECO:0000313" key="3">
    <source>
        <dbReference type="Proteomes" id="UP001163823"/>
    </source>
</evidence>
<name>A0AAD7KTR6_QUISA</name>
<dbReference type="EMBL" id="JARAOO010000013">
    <property type="protein sequence ID" value="KAJ7945576.1"/>
    <property type="molecule type" value="Genomic_DNA"/>
</dbReference>
<dbReference type="PANTHER" id="PTHR31903:SF4">
    <property type="entry name" value="OS11G0490300 PROTEIN"/>
    <property type="match status" value="1"/>
</dbReference>
<sequence>LCPSLLNSEKSDNCLPISFLPHTQTRNKSNMKIKNKGKVHPSPSSSSSSFSSSSAIPYPSNGDFLSVLNLLPAAILVLTSVLSIQDREVLAYMITRSMNTTSPSSFIQTSRKKSSNKNNHTTHNTPCFDCGCFDCYTSYWFRWDSSPNREFIHLAIEAFEDHLTNGEIPKKNSSKGKKKERMARRTANNLAHVSPQKDISAAGGSGDFDGESS</sequence>
<gene>
    <name evidence="2" type="ORF">O6P43_030619</name>
</gene>
<protein>
    <submittedName>
        <fullName evidence="2">ATP-dependent tryptophan/phenylalanine/tyrosine adenylase</fullName>
    </submittedName>
</protein>
<proteinExistence type="predicted"/>
<evidence type="ECO:0000256" key="1">
    <source>
        <dbReference type="SAM" id="MobiDB-lite"/>
    </source>
</evidence>
<accession>A0AAD7KTR6</accession>
<dbReference type="Proteomes" id="UP001163823">
    <property type="component" value="Chromosome 13"/>
</dbReference>
<dbReference type="AlphaFoldDB" id="A0AAD7KTR6"/>